<evidence type="ECO:0000313" key="2">
    <source>
        <dbReference type="EMBL" id="KAF9670841.1"/>
    </source>
</evidence>
<gene>
    <name evidence="2" type="ORF">SADUNF_Sadunf13G0110900</name>
</gene>
<evidence type="ECO:0000313" key="3">
    <source>
        <dbReference type="Proteomes" id="UP000657918"/>
    </source>
</evidence>
<accession>A0A835JK04</accession>
<keyword evidence="3" id="KW-1185">Reference proteome</keyword>
<reference evidence="2 3" key="1">
    <citation type="submission" date="2020-10" db="EMBL/GenBank/DDBJ databases">
        <title>Plant Genome Project.</title>
        <authorList>
            <person name="Zhang R.-G."/>
        </authorList>
    </citation>
    <scope>NUCLEOTIDE SEQUENCE [LARGE SCALE GENOMIC DNA]</scope>
    <source>
        <strain evidence="2">FAFU-HL-1</strain>
        <tissue evidence="2">Leaf</tissue>
    </source>
</reference>
<comment type="caution">
    <text evidence="2">The sequence shown here is derived from an EMBL/GenBank/DDBJ whole genome shotgun (WGS) entry which is preliminary data.</text>
</comment>
<dbReference type="AlphaFoldDB" id="A0A835JK04"/>
<evidence type="ECO:0000256" key="1">
    <source>
        <dbReference type="SAM" id="MobiDB-lite"/>
    </source>
</evidence>
<dbReference type="EMBL" id="JADGMS010000013">
    <property type="protein sequence ID" value="KAF9670841.1"/>
    <property type="molecule type" value="Genomic_DNA"/>
</dbReference>
<dbReference type="PANTHER" id="PTHR31343">
    <property type="entry name" value="T15D22.8"/>
    <property type="match status" value="1"/>
</dbReference>
<proteinExistence type="predicted"/>
<dbReference type="Proteomes" id="UP000657918">
    <property type="component" value="Unassembled WGS sequence"/>
</dbReference>
<dbReference type="InterPro" id="IPR008507">
    <property type="entry name" value="DUF789"/>
</dbReference>
<organism evidence="2 3">
    <name type="scientific">Salix dunnii</name>
    <dbReference type="NCBI Taxonomy" id="1413687"/>
    <lineage>
        <taxon>Eukaryota</taxon>
        <taxon>Viridiplantae</taxon>
        <taxon>Streptophyta</taxon>
        <taxon>Embryophyta</taxon>
        <taxon>Tracheophyta</taxon>
        <taxon>Spermatophyta</taxon>
        <taxon>Magnoliopsida</taxon>
        <taxon>eudicotyledons</taxon>
        <taxon>Gunneridae</taxon>
        <taxon>Pentapetalae</taxon>
        <taxon>rosids</taxon>
        <taxon>fabids</taxon>
        <taxon>Malpighiales</taxon>
        <taxon>Salicaceae</taxon>
        <taxon>Saliceae</taxon>
        <taxon>Salix</taxon>
    </lineage>
</organism>
<feature type="region of interest" description="Disordered" evidence="1">
    <location>
        <begin position="179"/>
        <end position="204"/>
    </location>
</feature>
<dbReference type="OrthoDB" id="1896065at2759"/>
<name>A0A835JK04_9ROSI</name>
<feature type="compositionally biased region" description="Basic and acidic residues" evidence="1">
    <location>
        <begin position="180"/>
        <end position="195"/>
    </location>
</feature>
<sequence>MVQSYMEESNDKPFRGRHCCNCFNRNGNDSSDDEFDVFGCGFGESMGIAPSGDACDFLKGQEENALTLKFPLLLSRIMFFEKGSMHSNLDCFLNCTTPLVQSQFLTKSEIRNLNRLWHPWERDTVKYFTLGDLWNCYDEWSAYGAGVPIVLNNDETLVQYYVPYLSAIQILTSNSSVNSFREDTESGDGETRDSFSDSWSDDSGSDKLWRYDGCSSEEGRSEQDNPWPSNGILGRPYFQHFERSTPYGRVPLMDKKLGFQRTFLAFCLQINELAQRFPGLMSLRSVDLSPASWMAVAWYPIYHIPMGRTIKDLSTCFLTYHTLSSSFQDMDVDDDIESPEKKRKEEEIIALSPFGLATYKMQGNLWASGNCGRDQERLVSLLSVADSWLKQLMVQHHDFNYFTGIRRG</sequence>
<dbReference type="Pfam" id="PF05623">
    <property type="entry name" value="DUF789"/>
    <property type="match status" value="1"/>
</dbReference>
<protein>
    <recommendedName>
        <fullName evidence="4">DUF789 domain-containing protein</fullName>
    </recommendedName>
</protein>
<dbReference type="PANTHER" id="PTHR31343:SF3">
    <property type="entry name" value="DUF789 DOMAIN-CONTAINING PROTEIN"/>
    <property type="match status" value="1"/>
</dbReference>
<evidence type="ECO:0008006" key="4">
    <source>
        <dbReference type="Google" id="ProtNLM"/>
    </source>
</evidence>